<organism evidence="1">
    <name type="scientific">Echinococcus granulosus</name>
    <name type="common">Hydatid tapeworm</name>
    <dbReference type="NCBI Taxonomy" id="6210"/>
    <lineage>
        <taxon>Eukaryota</taxon>
        <taxon>Metazoa</taxon>
        <taxon>Spiralia</taxon>
        <taxon>Lophotrochozoa</taxon>
        <taxon>Platyhelminthes</taxon>
        <taxon>Cestoda</taxon>
        <taxon>Eucestoda</taxon>
        <taxon>Cyclophyllidea</taxon>
        <taxon>Taeniidae</taxon>
        <taxon>Echinococcus</taxon>
        <taxon>Echinococcus granulosus group</taxon>
    </lineage>
</organism>
<gene>
    <name evidence="1" type="ORF">EgrG_001030700</name>
</gene>
<reference evidence="3" key="3">
    <citation type="submission" date="2020-10" db="UniProtKB">
        <authorList>
            <consortium name="WormBaseParasite"/>
        </authorList>
    </citation>
    <scope>IDENTIFICATION</scope>
</reference>
<dbReference type="WBParaSite" id="EgrG_001030700">
    <property type="protein sequence ID" value="EgrG_001030700"/>
    <property type="gene ID" value="EgrG_001030700"/>
</dbReference>
<dbReference type="EMBL" id="LK028577">
    <property type="protein sequence ID" value="CDS17549.1"/>
    <property type="molecule type" value="Genomic_DNA"/>
</dbReference>
<dbReference type="AlphaFoldDB" id="A0A068WIV6"/>
<protein>
    <submittedName>
        <fullName evidence="1 3">Expressed protein</fullName>
    </submittedName>
</protein>
<evidence type="ECO:0000313" key="3">
    <source>
        <dbReference type="WBParaSite" id="EgrG_001030700"/>
    </source>
</evidence>
<accession>A0A068WIV6</accession>
<reference evidence="1 2" key="1">
    <citation type="journal article" date="2013" name="Nature">
        <title>The genomes of four tapeworm species reveal adaptations to parasitism.</title>
        <authorList>
            <person name="Tsai I.J."/>
            <person name="Zarowiecki M."/>
            <person name="Holroyd N."/>
            <person name="Garciarrubio A."/>
            <person name="Sanchez-Flores A."/>
            <person name="Brooks K.L."/>
            <person name="Tracey A."/>
            <person name="Bobes R.J."/>
            <person name="Fragoso G."/>
            <person name="Sciutto E."/>
            <person name="Aslett M."/>
            <person name="Beasley H."/>
            <person name="Bennett H.M."/>
            <person name="Cai J."/>
            <person name="Camicia F."/>
            <person name="Clark R."/>
            <person name="Cucher M."/>
            <person name="De Silva N."/>
            <person name="Day T.A."/>
            <person name="Deplazes P."/>
            <person name="Estrada K."/>
            <person name="Fernandez C."/>
            <person name="Holland P.W."/>
            <person name="Hou J."/>
            <person name="Hu S."/>
            <person name="Huckvale T."/>
            <person name="Hung S.S."/>
            <person name="Kamenetzky L."/>
            <person name="Keane J.A."/>
            <person name="Kiss F."/>
            <person name="Koziol U."/>
            <person name="Lambert O."/>
            <person name="Liu K."/>
            <person name="Luo X."/>
            <person name="Luo Y."/>
            <person name="Macchiaroli N."/>
            <person name="Nichol S."/>
            <person name="Paps J."/>
            <person name="Parkinson J."/>
            <person name="Pouchkina-Stantcheva N."/>
            <person name="Riddiford N."/>
            <person name="Rosenzvit M."/>
            <person name="Salinas G."/>
            <person name="Wasmuth J.D."/>
            <person name="Zamanian M."/>
            <person name="Zheng Y."/>
            <person name="Cai X."/>
            <person name="Soberon X."/>
            <person name="Olson P.D."/>
            <person name="Laclette J.P."/>
            <person name="Brehm K."/>
            <person name="Berriman M."/>
            <person name="Garciarrubio A."/>
            <person name="Bobes R.J."/>
            <person name="Fragoso G."/>
            <person name="Sanchez-Flores A."/>
            <person name="Estrada K."/>
            <person name="Cevallos M.A."/>
            <person name="Morett E."/>
            <person name="Gonzalez V."/>
            <person name="Portillo T."/>
            <person name="Ochoa-Leyva A."/>
            <person name="Jose M.V."/>
            <person name="Sciutto E."/>
            <person name="Landa A."/>
            <person name="Jimenez L."/>
            <person name="Valdes V."/>
            <person name="Carrero J.C."/>
            <person name="Larralde C."/>
            <person name="Morales-Montor J."/>
            <person name="Limon-Lason J."/>
            <person name="Soberon X."/>
            <person name="Laclette J.P."/>
        </authorList>
    </citation>
    <scope>NUCLEOTIDE SEQUENCE [LARGE SCALE GENOMIC DNA]</scope>
</reference>
<evidence type="ECO:0000313" key="2">
    <source>
        <dbReference type="Proteomes" id="UP000492820"/>
    </source>
</evidence>
<dbReference type="Proteomes" id="UP000492820">
    <property type="component" value="Unassembled WGS sequence"/>
</dbReference>
<sequence length="94" mass="10829">MLDLTYKYGDGVKSPWVSEKVARFCQTRQTASSTGVALIYVMENLGLIRTVGLVSVKFDLNDQAHEWWEELLEQFVKDYAMIFPPRLLSFLLPI</sequence>
<reference evidence="1" key="2">
    <citation type="submission" date="2014-06" db="EMBL/GenBank/DDBJ databases">
        <authorList>
            <person name="Aslett M."/>
        </authorList>
    </citation>
    <scope>NUCLEOTIDE SEQUENCE</scope>
</reference>
<name>A0A068WIV6_ECHGR</name>
<evidence type="ECO:0000313" key="1">
    <source>
        <dbReference type="EMBL" id="CDS17549.1"/>
    </source>
</evidence>
<proteinExistence type="predicted"/>